<reference evidence="3 4" key="1">
    <citation type="journal article" date="2016" name="Genome Biol. Evol.">
        <title>Divergent and convergent evolution of fungal pathogenicity.</title>
        <authorList>
            <person name="Shang Y."/>
            <person name="Xiao G."/>
            <person name="Zheng P."/>
            <person name="Cen K."/>
            <person name="Zhan S."/>
            <person name="Wang C."/>
        </authorList>
    </citation>
    <scope>NUCLEOTIDE SEQUENCE [LARGE SCALE GENOMIC DNA]</scope>
    <source>
        <strain evidence="3 4">RCEF 3172</strain>
    </source>
</reference>
<dbReference type="EMBL" id="AZHA01000053">
    <property type="protein sequence ID" value="OAA34475.1"/>
    <property type="molecule type" value="Genomic_DNA"/>
</dbReference>
<gene>
    <name evidence="3" type="ORF">BBO_09193</name>
</gene>
<dbReference type="GO" id="GO:0016702">
    <property type="term" value="F:oxidoreductase activity, acting on single donors with incorporation of molecular oxygen, incorporation of two atoms of oxygen"/>
    <property type="evidence" value="ECO:0007669"/>
    <property type="project" value="InterPro"/>
</dbReference>
<dbReference type="GO" id="GO:0008199">
    <property type="term" value="F:ferric iron binding"/>
    <property type="evidence" value="ECO:0007669"/>
    <property type="project" value="InterPro"/>
</dbReference>
<feature type="domain" description="Intradiol ring-cleavage dioxygenases" evidence="2">
    <location>
        <begin position="115"/>
        <end position="252"/>
    </location>
</feature>
<dbReference type="Gene3D" id="2.60.130.10">
    <property type="entry name" value="Aromatic compound dioxygenase"/>
    <property type="match status" value="1"/>
</dbReference>
<keyword evidence="3" id="KW-0560">Oxidoreductase</keyword>
<dbReference type="PANTHER" id="PTHR34315">
    <property type="match status" value="1"/>
</dbReference>
<dbReference type="InterPro" id="IPR000627">
    <property type="entry name" value="Intradiol_dOase_C"/>
</dbReference>
<dbReference type="Proteomes" id="UP000076863">
    <property type="component" value="Unassembled WGS sequence"/>
</dbReference>
<keyword evidence="3" id="KW-0223">Dioxygenase</keyword>
<feature type="signal peptide" evidence="1">
    <location>
        <begin position="1"/>
        <end position="20"/>
    </location>
</feature>
<evidence type="ECO:0000313" key="3">
    <source>
        <dbReference type="EMBL" id="OAA34475.1"/>
    </source>
</evidence>
<proteinExistence type="predicted"/>
<dbReference type="SUPFAM" id="SSF49482">
    <property type="entry name" value="Aromatic compound dioxygenase"/>
    <property type="match status" value="1"/>
</dbReference>
<dbReference type="PANTHER" id="PTHR34315:SF1">
    <property type="entry name" value="INTRADIOL RING-CLEAVAGE DIOXYGENASES DOMAIN-CONTAINING PROTEIN-RELATED"/>
    <property type="match status" value="1"/>
</dbReference>
<dbReference type="Pfam" id="PF00775">
    <property type="entry name" value="Dioxygenase_C"/>
    <property type="match status" value="1"/>
</dbReference>
<keyword evidence="1" id="KW-0732">Signal</keyword>
<dbReference type="InterPro" id="IPR015889">
    <property type="entry name" value="Intradiol_dOase_core"/>
</dbReference>
<dbReference type="AlphaFoldDB" id="A0A166RW84"/>
<name>A0A166RW84_9HYPO</name>
<protein>
    <submittedName>
        <fullName evidence="3">Intradiol ring-cleavage dioxygenase, core</fullName>
    </submittedName>
</protein>
<feature type="chain" id="PRO_5007879299" evidence="1">
    <location>
        <begin position="21"/>
        <end position="338"/>
    </location>
</feature>
<keyword evidence="4" id="KW-1185">Reference proteome</keyword>
<evidence type="ECO:0000259" key="2">
    <source>
        <dbReference type="Pfam" id="PF00775"/>
    </source>
</evidence>
<sequence>MYTNIISLGLGFASIPLVASHPGEDHHEEAMKRREFLKNNVANLDHCASKLDALGVTERSIQRRHSMIRGIREKRGLVARDLDHEGRSYNAEAGESAIFRSNASCVLAPEEDLGPYYVAGESIRSNIIENQTGVPIHLDIQFINVDTCQPVVGSYVDVWQANATGVYGGVVQEGFENRNDTWEETWGLTWLRGIQQTNDDGAVHFETLFPGHYEDRTTHIHVLTHPHATPLANNTIIDGRASHVGQMYFDQDLIDRVEELAPYNTNNQPKMSNAEDEELRGDLEAGGYPFLQYRLVGDKLEDGILAWLSFGINATEDRVVDPITTYHPRPTKPASTYA</sequence>
<accession>A0A166RW84</accession>
<organism evidence="3 4">
    <name type="scientific">Beauveria brongniartii RCEF 3172</name>
    <dbReference type="NCBI Taxonomy" id="1081107"/>
    <lineage>
        <taxon>Eukaryota</taxon>
        <taxon>Fungi</taxon>
        <taxon>Dikarya</taxon>
        <taxon>Ascomycota</taxon>
        <taxon>Pezizomycotina</taxon>
        <taxon>Sordariomycetes</taxon>
        <taxon>Hypocreomycetidae</taxon>
        <taxon>Hypocreales</taxon>
        <taxon>Cordycipitaceae</taxon>
        <taxon>Beauveria</taxon>
        <taxon>Beauveria brongniartii</taxon>
    </lineage>
</organism>
<dbReference type="CDD" id="cd03457">
    <property type="entry name" value="intradiol_dioxygenase_like"/>
    <property type="match status" value="1"/>
</dbReference>
<evidence type="ECO:0000313" key="4">
    <source>
        <dbReference type="Proteomes" id="UP000076863"/>
    </source>
</evidence>
<evidence type="ECO:0000256" key="1">
    <source>
        <dbReference type="SAM" id="SignalP"/>
    </source>
</evidence>
<dbReference type="OrthoDB" id="121380at2759"/>
<comment type="caution">
    <text evidence="3">The sequence shown here is derived from an EMBL/GenBank/DDBJ whole genome shotgun (WGS) entry which is preliminary data.</text>
</comment>